<dbReference type="RefSeq" id="WP_179533754.1">
    <property type="nucleotide sequence ID" value="NZ_JACBYW010000001.1"/>
</dbReference>
<dbReference type="Proteomes" id="UP000548304">
    <property type="component" value="Unassembled WGS sequence"/>
</dbReference>
<comment type="caution">
    <text evidence="1">The sequence shown here is derived from an EMBL/GenBank/DDBJ whole genome shotgun (WGS) entry which is preliminary data.</text>
</comment>
<dbReference type="AlphaFoldDB" id="A0A852YW98"/>
<gene>
    <name evidence="1" type="ORF">FHR84_000479</name>
</gene>
<keyword evidence="2" id="KW-1185">Reference proteome</keyword>
<name>A0A852YW98_9ACTN</name>
<organism evidence="1 2">
    <name type="scientific">Actinopolyspora biskrensis</name>
    <dbReference type="NCBI Taxonomy" id="1470178"/>
    <lineage>
        <taxon>Bacteria</taxon>
        <taxon>Bacillati</taxon>
        <taxon>Actinomycetota</taxon>
        <taxon>Actinomycetes</taxon>
        <taxon>Actinopolysporales</taxon>
        <taxon>Actinopolysporaceae</taxon>
        <taxon>Actinopolyspora</taxon>
    </lineage>
</organism>
<dbReference type="EMBL" id="JACBYW010000001">
    <property type="protein sequence ID" value="NYH77165.1"/>
    <property type="molecule type" value="Genomic_DNA"/>
</dbReference>
<proteinExistence type="predicted"/>
<accession>A0A852YW98</accession>
<evidence type="ECO:0000313" key="2">
    <source>
        <dbReference type="Proteomes" id="UP000548304"/>
    </source>
</evidence>
<sequence length="99" mass="11857">MYPLNIHQALATEEVYLRVRRDYRDPFSEWTTRRVESIAPLETVHDPNGWWHLVFADDLPLPILLTPAWAHYTRVETPSPEERALYRRQHELSRYSLPC</sequence>
<evidence type="ECO:0000313" key="1">
    <source>
        <dbReference type="EMBL" id="NYH77165.1"/>
    </source>
</evidence>
<reference evidence="1 2" key="1">
    <citation type="submission" date="2020-07" db="EMBL/GenBank/DDBJ databases">
        <title>Genomic Encyclopedia of Type Strains, Phase III (KMG-III): the genomes of soil and plant-associated and newly described type strains.</title>
        <authorList>
            <person name="Whitman W."/>
        </authorList>
    </citation>
    <scope>NUCLEOTIDE SEQUENCE [LARGE SCALE GENOMIC DNA]</scope>
    <source>
        <strain evidence="1 2">CECT 8576</strain>
    </source>
</reference>
<protein>
    <submittedName>
        <fullName evidence="1">Uncharacterized protein</fullName>
    </submittedName>
</protein>